<gene>
    <name evidence="2" type="ORF">BX592_1239</name>
</gene>
<organism evidence="2 3">
    <name type="scientific">Paraburkholderia rhizosphaerae</name>
    <dbReference type="NCBI Taxonomy" id="480658"/>
    <lineage>
        <taxon>Bacteria</taxon>
        <taxon>Pseudomonadati</taxon>
        <taxon>Pseudomonadota</taxon>
        <taxon>Betaproteobacteria</taxon>
        <taxon>Burkholderiales</taxon>
        <taxon>Burkholderiaceae</taxon>
        <taxon>Paraburkholderia</taxon>
    </lineage>
</organism>
<protein>
    <submittedName>
        <fullName evidence="2">Uncharacterized protein</fullName>
    </submittedName>
</protein>
<accession>A0A4R8LFZ3</accession>
<dbReference type="Proteomes" id="UP000295509">
    <property type="component" value="Unassembled WGS sequence"/>
</dbReference>
<dbReference type="AlphaFoldDB" id="A0A4R8LFZ3"/>
<sequence length="178" mass="18788">MNRIYRLTMTAAWLAAAITATAAHAAEPQDDDATEVDLPATASAAGVSAATPAATPASQPAGHLVELPAGLGDFCFFAHLPPADQKYEVVKKLKVGKGTYGGVNDILPKLAENARTRGADAIIEYGGSQRFGFWPWRMVRPVVRGVAVKWTEPKSVDCEAIGGTKLSTILTTNQAPEK</sequence>
<feature type="signal peptide" evidence="1">
    <location>
        <begin position="1"/>
        <end position="25"/>
    </location>
</feature>
<feature type="chain" id="PRO_5020908914" evidence="1">
    <location>
        <begin position="26"/>
        <end position="178"/>
    </location>
</feature>
<name>A0A4R8LFZ3_9BURK</name>
<keyword evidence="1" id="KW-0732">Signal</keyword>
<dbReference type="EMBL" id="SORE01000023">
    <property type="protein sequence ID" value="TDY42023.1"/>
    <property type="molecule type" value="Genomic_DNA"/>
</dbReference>
<evidence type="ECO:0000313" key="3">
    <source>
        <dbReference type="Proteomes" id="UP000295509"/>
    </source>
</evidence>
<comment type="caution">
    <text evidence="2">The sequence shown here is derived from an EMBL/GenBank/DDBJ whole genome shotgun (WGS) entry which is preliminary data.</text>
</comment>
<reference evidence="2 3" key="1">
    <citation type="submission" date="2019-03" db="EMBL/GenBank/DDBJ databases">
        <title>Genomic Encyclopedia of Type Strains, Phase III (KMG-III): the genomes of soil and plant-associated and newly described type strains.</title>
        <authorList>
            <person name="Whitman W."/>
        </authorList>
    </citation>
    <scope>NUCLEOTIDE SEQUENCE [LARGE SCALE GENOMIC DNA]</scope>
    <source>
        <strain evidence="2 3">LMG 29544</strain>
    </source>
</reference>
<dbReference type="RefSeq" id="WP_134195808.1">
    <property type="nucleotide sequence ID" value="NZ_JBHLUW010000062.1"/>
</dbReference>
<proteinExistence type="predicted"/>
<keyword evidence="3" id="KW-1185">Reference proteome</keyword>
<dbReference type="OrthoDB" id="6704512at2"/>
<evidence type="ECO:0000256" key="1">
    <source>
        <dbReference type="SAM" id="SignalP"/>
    </source>
</evidence>
<evidence type="ECO:0000313" key="2">
    <source>
        <dbReference type="EMBL" id="TDY42023.1"/>
    </source>
</evidence>